<comment type="caution">
    <text evidence="1">The sequence shown here is derived from an EMBL/GenBank/DDBJ whole genome shotgun (WGS) entry which is preliminary data.</text>
</comment>
<organism evidence="1 2">
    <name type="scientific">Solanum commersonii</name>
    <name type="common">Commerson's wild potato</name>
    <name type="synonym">Commerson's nightshade</name>
    <dbReference type="NCBI Taxonomy" id="4109"/>
    <lineage>
        <taxon>Eukaryota</taxon>
        <taxon>Viridiplantae</taxon>
        <taxon>Streptophyta</taxon>
        <taxon>Embryophyta</taxon>
        <taxon>Tracheophyta</taxon>
        <taxon>Spermatophyta</taxon>
        <taxon>Magnoliopsida</taxon>
        <taxon>eudicotyledons</taxon>
        <taxon>Gunneridae</taxon>
        <taxon>Pentapetalae</taxon>
        <taxon>asterids</taxon>
        <taxon>lamiids</taxon>
        <taxon>Solanales</taxon>
        <taxon>Solanaceae</taxon>
        <taxon>Solanoideae</taxon>
        <taxon>Solaneae</taxon>
        <taxon>Solanum</taxon>
    </lineage>
</organism>
<dbReference type="EMBL" id="JACXVP010000005">
    <property type="protein sequence ID" value="KAG5603920.1"/>
    <property type="molecule type" value="Genomic_DNA"/>
</dbReference>
<dbReference type="Proteomes" id="UP000824120">
    <property type="component" value="Chromosome 5"/>
</dbReference>
<sequence>MPLQESLSMRNVNQYETGFRLDMIKCELMKPKIGQIVFDSRPKRDYPRQMALEVGDEILSNSTLYCQTVNSCVLERLEEEVVPCAGTRADSGTVLYVHAVKVLTPNSCKKGKLLSDTIGQLDSEMICKWSCTALAKVVILESLGNIEFIK</sequence>
<proteinExistence type="predicted"/>
<evidence type="ECO:0000313" key="1">
    <source>
        <dbReference type="EMBL" id="KAG5603920.1"/>
    </source>
</evidence>
<dbReference type="AlphaFoldDB" id="A0A9J5YVU2"/>
<name>A0A9J5YVU2_SOLCO</name>
<accession>A0A9J5YVU2</accession>
<reference evidence="1 2" key="1">
    <citation type="submission" date="2020-09" db="EMBL/GenBank/DDBJ databases">
        <title>De no assembly of potato wild relative species, Solanum commersonii.</title>
        <authorList>
            <person name="Cho K."/>
        </authorList>
    </citation>
    <scope>NUCLEOTIDE SEQUENCE [LARGE SCALE GENOMIC DNA]</scope>
    <source>
        <strain evidence="1">LZ3.2</strain>
        <tissue evidence="1">Leaf</tissue>
    </source>
</reference>
<keyword evidence="2" id="KW-1185">Reference proteome</keyword>
<evidence type="ECO:0000313" key="2">
    <source>
        <dbReference type="Proteomes" id="UP000824120"/>
    </source>
</evidence>
<protein>
    <submittedName>
        <fullName evidence="1">Uncharacterized protein</fullName>
    </submittedName>
</protein>
<gene>
    <name evidence="1" type="ORF">H5410_025412</name>
</gene>